<name>A0A384ZRR3_9CAUD</name>
<reference evidence="1 2" key="1">
    <citation type="journal article" date="2018" name="Arch. Virol.">
        <title>Complete genome sequence of C130_2, a novel myovirus infecting pathogenic Escherichia coli and Shigella strains.</title>
        <authorList>
            <person name="Svab D."/>
            <person name="Falgenhauer L."/>
            <person name="Rohde M."/>
            <person name="Chakraborty T."/>
            <person name="Toth I."/>
        </authorList>
    </citation>
    <scope>NUCLEOTIDE SEQUENCE [LARGE SCALE GENOMIC DNA]</scope>
</reference>
<dbReference type="EMBL" id="MH363708">
    <property type="protein sequence ID" value="AXC34328.1"/>
    <property type="molecule type" value="Genomic_DNA"/>
</dbReference>
<accession>A0A384ZRR3</accession>
<dbReference type="Proteomes" id="UP000266204">
    <property type="component" value="Segment"/>
</dbReference>
<sequence>MARTLTPRQKRNKNTIQQLEAAGFYVYELHPWRVQLVVHLLEDFDAIRDILPDLEDGRPYGASFQPYQTPDNWDLAVLSVKMDADPAIVAGRVAHEAIHTLNSIFRSRGQEWDLENDEYQAYAIEMIVVRTLWGIERMIRNGA</sequence>
<evidence type="ECO:0000313" key="2">
    <source>
        <dbReference type="Proteomes" id="UP000266204"/>
    </source>
</evidence>
<evidence type="ECO:0000313" key="1">
    <source>
        <dbReference type="EMBL" id="AXC34328.1"/>
    </source>
</evidence>
<keyword evidence="2" id="KW-1185">Reference proteome</keyword>
<protein>
    <submittedName>
        <fullName evidence="1">Uncharacterized protein</fullName>
    </submittedName>
</protein>
<proteinExistence type="predicted"/>
<organism evidence="1 2">
    <name type="scientific">Escherichia phage C130_2</name>
    <dbReference type="NCBI Taxonomy" id="2234093"/>
    <lineage>
        <taxon>Viruses</taxon>
        <taxon>Duplodnaviria</taxon>
        <taxon>Heunggongvirae</taxon>
        <taxon>Uroviricota</taxon>
        <taxon>Caudoviricetes</taxon>
        <taxon>Hungariovirus</taxon>
        <taxon>Hungariovirus C1302</taxon>
    </lineage>
</organism>
<gene>
    <name evidence="1" type="ORF">1302_0018</name>
</gene>